<feature type="compositionally biased region" description="Polar residues" evidence="1">
    <location>
        <begin position="709"/>
        <end position="720"/>
    </location>
</feature>
<proteinExistence type="predicted"/>
<evidence type="ECO:0000313" key="3">
    <source>
        <dbReference type="Proteomes" id="UP001303046"/>
    </source>
</evidence>
<feature type="region of interest" description="Disordered" evidence="1">
    <location>
        <begin position="391"/>
        <end position="417"/>
    </location>
</feature>
<name>A0ABR1D4X6_NECAM</name>
<sequence>METNVRFVPFTDEEKAKLNEKVRKMKFSRPPPKLPSVKTTAAITPTPQKVPQLRLSMDCEKNDKNSSIDDSGISSCGSENCETPVNYNSLTKLMEQSFEVACDKYVCDGDDWVQEDSSDELKNDLNIDIGTDVMQEDYIKPSTSVDLNSFQSDDLRLGEIGKIEDDIKSTELKIGTDSSLTVDVTSSSPVEKIDATSPVVFSERLQATLSRKRAELVELSPRPDLPIGKFEEPQYGRSLLSTTFPTASLQNIMESTLGNLAGYRILGRPMICQARGKPPPDPSMIAEIETELNKECVEIRKPTPTVLKRKHGKKRKKEPEDGETAVMPKDGKQTDAPLVTVLPGKEMRGKDDARAVDEPPIKIIFRKDANRKISGVRVEIPDVAPTTAVVMKKPEPSHSSPQHRPAQKSSANPVSSVSEMKVVSRQHNECGTGLKIRIKLQPPKPLSSSEKSPIKQEPAASVENEKLPTKKCSNPINVAPVRAAVDADAESDDDIIIVHESIRKPSDPVKPPLWARLNVVEESFLAKLASLLKIGEVDISRPTWFEEVCGEVEKSVYHLEFNISALKGTKMKLKKRLEQLQLTSHHLKVLLAKKQNKSLDSSDSSYRLRKGAKQKWQHCIVPPTPSAVHCQRSNSLDCEFGIEERASQCAAFTDFYRRKGPGTITLPPIAPVHMLPPRLQSHQSLRRSQRKLVIRMRSPPEVVPKDPVPSSSQDASLSQKGSGGSGTVLQAEKEARKGESLNCTIANKLSSPEDLKVFHIDALKSLATMNSRSQDMTETSPYSSDFVTSKYFYKNGVSFERRYERLQGSHVMGFTHHKVDVPF</sequence>
<dbReference type="EMBL" id="JAVFWL010000003">
    <property type="protein sequence ID" value="KAK6745524.1"/>
    <property type="molecule type" value="Genomic_DNA"/>
</dbReference>
<comment type="caution">
    <text evidence="2">The sequence shown here is derived from an EMBL/GenBank/DDBJ whole genome shotgun (WGS) entry which is preliminary data.</text>
</comment>
<feature type="region of interest" description="Disordered" evidence="1">
    <location>
        <begin position="307"/>
        <end position="336"/>
    </location>
</feature>
<keyword evidence="3" id="KW-1185">Reference proteome</keyword>
<reference evidence="2 3" key="1">
    <citation type="submission" date="2023-08" db="EMBL/GenBank/DDBJ databases">
        <title>A Necator americanus chromosomal reference genome.</title>
        <authorList>
            <person name="Ilik V."/>
            <person name="Petrzelkova K.J."/>
            <person name="Pardy F."/>
            <person name="Fuh T."/>
            <person name="Niatou-Singa F.S."/>
            <person name="Gouil Q."/>
            <person name="Baker L."/>
            <person name="Ritchie M.E."/>
            <person name="Jex A.R."/>
            <person name="Gazzola D."/>
            <person name="Li H."/>
            <person name="Toshio Fujiwara R."/>
            <person name="Zhan B."/>
            <person name="Aroian R.V."/>
            <person name="Pafco B."/>
            <person name="Schwarz E.M."/>
        </authorList>
    </citation>
    <scope>NUCLEOTIDE SEQUENCE [LARGE SCALE GENOMIC DNA]</scope>
    <source>
        <strain evidence="2 3">Aroian</strain>
        <tissue evidence="2">Whole animal</tissue>
    </source>
</reference>
<organism evidence="2 3">
    <name type="scientific">Necator americanus</name>
    <name type="common">Human hookworm</name>
    <dbReference type="NCBI Taxonomy" id="51031"/>
    <lineage>
        <taxon>Eukaryota</taxon>
        <taxon>Metazoa</taxon>
        <taxon>Ecdysozoa</taxon>
        <taxon>Nematoda</taxon>
        <taxon>Chromadorea</taxon>
        <taxon>Rhabditida</taxon>
        <taxon>Rhabditina</taxon>
        <taxon>Rhabditomorpha</taxon>
        <taxon>Strongyloidea</taxon>
        <taxon>Ancylostomatidae</taxon>
        <taxon>Bunostominae</taxon>
        <taxon>Necator</taxon>
    </lineage>
</organism>
<evidence type="ECO:0000313" key="2">
    <source>
        <dbReference type="EMBL" id="KAK6745524.1"/>
    </source>
</evidence>
<feature type="compositionally biased region" description="Basic residues" evidence="1">
    <location>
        <begin position="307"/>
        <end position="316"/>
    </location>
</feature>
<gene>
    <name evidence="2" type="primary">Necator_chrIII.g12711</name>
    <name evidence="2" type="ORF">RB195_011944</name>
</gene>
<feature type="region of interest" description="Disordered" evidence="1">
    <location>
        <begin position="433"/>
        <end position="467"/>
    </location>
</feature>
<dbReference type="Proteomes" id="UP001303046">
    <property type="component" value="Unassembled WGS sequence"/>
</dbReference>
<accession>A0ABR1D4X6</accession>
<evidence type="ECO:0000256" key="1">
    <source>
        <dbReference type="SAM" id="MobiDB-lite"/>
    </source>
</evidence>
<protein>
    <submittedName>
        <fullName evidence="2">Uncharacterized protein</fullName>
    </submittedName>
</protein>
<feature type="region of interest" description="Disordered" evidence="1">
    <location>
        <begin position="695"/>
        <end position="727"/>
    </location>
</feature>
<feature type="compositionally biased region" description="Polar residues" evidence="1">
    <location>
        <begin position="397"/>
        <end position="417"/>
    </location>
</feature>